<feature type="transmembrane region" description="Helical" evidence="7">
    <location>
        <begin position="696"/>
        <end position="716"/>
    </location>
</feature>
<accession>A0A397I0R2</accession>
<evidence type="ECO:0000256" key="6">
    <source>
        <dbReference type="SAM" id="MobiDB-lite"/>
    </source>
</evidence>
<feature type="transmembrane region" description="Helical" evidence="7">
    <location>
        <begin position="666"/>
        <end position="684"/>
    </location>
</feature>
<comment type="similarity">
    <text evidence="5">Belongs to the SAT4 family.</text>
</comment>
<keyword evidence="3 7" id="KW-1133">Transmembrane helix</keyword>
<evidence type="ECO:0000313" key="10">
    <source>
        <dbReference type="EMBL" id="RHZ67376.1"/>
    </source>
</evidence>
<feature type="transmembrane region" description="Helical" evidence="7">
    <location>
        <begin position="414"/>
        <end position="438"/>
    </location>
</feature>
<feature type="transmembrane region" description="Helical" evidence="7">
    <location>
        <begin position="579"/>
        <end position="603"/>
    </location>
</feature>
<dbReference type="Pfam" id="PF01490">
    <property type="entry name" value="Aa_trans"/>
    <property type="match status" value="1"/>
</dbReference>
<feature type="domain" description="Rhodopsin" evidence="9">
    <location>
        <begin position="520"/>
        <end position="757"/>
    </location>
</feature>
<evidence type="ECO:0000256" key="3">
    <source>
        <dbReference type="ARBA" id="ARBA00022989"/>
    </source>
</evidence>
<feature type="transmembrane region" description="Helical" evidence="7">
    <location>
        <begin position="347"/>
        <end position="367"/>
    </location>
</feature>
<evidence type="ECO:0000313" key="11">
    <source>
        <dbReference type="Proteomes" id="UP000215305"/>
    </source>
</evidence>
<dbReference type="GeneID" id="38131544"/>
<dbReference type="STRING" id="41047.A0A397I0R2"/>
<evidence type="ECO:0000256" key="2">
    <source>
        <dbReference type="ARBA" id="ARBA00022692"/>
    </source>
</evidence>
<dbReference type="AlphaFoldDB" id="A0A397I0R2"/>
<dbReference type="Proteomes" id="UP000215305">
    <property type="component" value="Unassembled WGS sequence"/>
</dbReference>
<dbReference type="RefSeq" id="XP_026618627.1">
    <property type="nucleotide sequence ID" value="XM_026763189.1"/>
</dbReference>
<comment type="subcellular location">
    <subcellularLocation>
        <location evidence="1">Membrane</location>
        <topology evidence="1">Multi-pass membrane protein</topology>
    </subcellularLocation>
</comment>
<feature type="transmembrane region" description="Helical" evidence="7">
    <location>
        <begin position="504"/>
        <end position="524"/>
    </location>
</feature>
<reference evidence="10" key="1">
    <citation type="submission" date="2018-08" db="EMBL/GenBank/DDBJ databases">
        <title>Draft genome sequence of azole-resistant Aspergillus thermomutatus (Neosartorya pseudofischeri) strain HMR AF 39, isolated from a human nasal aspirate.</title>
        <authorList>
            <person name="Parent-Michaud M."/>
            <person name="Dufresne P.J."/>
            <person name="Fournier E."/>
            <person name="Martineau C."/>
            <person name="Moreira S."/>
            <person name="Perkins V."/>
            <person name="De Repentigny L."/>
            <person name="Dufresne S.F."/>
        </authorList>
    </citation>
    <scope>NUCLEOTIDE SEQUENCE [LARGE SCALE GENOMIC DNA]</scope>
    <source>
        <strain evidence="10">HMR AF 39</strain>
    </source>
</reference>
<evidence type="ECO:0000256" key="7">
    <source>
        <dbReference type="SAM" id="Phobius"/>
    </source>
</evidence>
<keyword evidence="11" id="KW-1185">Reference proteome</keyword>
<dbReference type="VEuPathDB" id="FungiDB:CDV56_109570"/>
<feature type="transmembrane region" description="Helical" evidence="7">
    <location>
        <begin position="307"/>
        <end position="326"/>
    </location>
</feature>
<dbReference type="FunFam" id="1.20.1740.10:FF:000039">
    <property type="entry name" value="Neutral amino acid transporter (Eurofung)"/>
    <property type="match status" value="1"/>
</dbReference>
<feature type="transmembrane region" description="Helical" evidence="7">
    <location>
        <begin position="126"/>
        <end position="144"/>
    </location>
</feature>
<dbReference type="PANTHER" id="PTHR33048:SF108">
    <property type="entry name" value="INTEGRAL MEMBRANE PROTEIN"/>
    <property type="match status" value="1"/>
</dbReference>
<keyword evidence="2 7" id="KW-0812">Transmembrane</keyword>
<feature type="transmembrane region" description="Helical" evidence="7">
    <location>
        <begin position="69"/>
        <end position="95"/>
    </location>
</feature>
<evidence type="ECO:0000259" key="9">
    <source>
        <dbReference type="Pfam" id="PF20684"/>
    </source>
</evidence>
<sequence>MLNKEQAEAHGAYDSEQASPRGVAFEEEGEIFKKTDSGVNFRQVGWFNAAVIFIKILFATGVLSLPSALYSLGAVGGSISIVAWGCFNTYCFVILGNFRMRHPHCHSIADMAHVAGGIVAKEATGLLFIIAYVLVTGSGIVGVSTALNALSHHAACTVWWSFLAAVVIIATASIRKLEHVGWLTYAGFLSIYAAVLIVVIGVTTRDRPAAAPQEGPYELGFVAINNPGFAAGMVASCTIFVSSAGTSAFLPVISEMRNPKDYKKPLYICMALVTASYLAFSLVVYRWCGKWVASPSLGSAGQTIKMVSYGVALVGLIVSGTLYLHVAAKYVFVRILGKSRHLQANTVVHWGTWFASTVILGALAFILAEAIPIFNYLIALVGSVCFAPLAMSLPGWLWLYDHGHYMKGTLIQRVVYLLHCGMVILGLFFLVGATYGVIVQIIDAYSSGAIDSALNPQLHRSCVAQITVYSLAGPSMSEEPVIPPPPGAVSNFAHPQDALHTVNLATQVLCMIVVTIIVLLRIFISARLRKSLELEDYMTIVGWVLFVGFCANMLVLNAYGGGYHAWDVPKSKFVDFQKASYAITLIYVPMVFVVKLALLSVMLRIFAPDRHKVMIIYASMIVLLLYYIPALFIKIFFCKPVSSYWYGTSNGGTCIDQQKVIIADSAISIASDLWILILPVPMLWSLQMSTTKKLRVIGILGAGGLATGFSIWRLVIMVREARTADTTWFWIHCVLTANAEAGIGLICACLPVLSSYVVSMKNKSRNATNGSYQRSHELSNWNKLSSSRKSCHHNSLLLTQTDQAQLISTVEGTEPHEGSTASLQESYHPPDRPVIHKEIVVSQTYEVVK</sequence>
<organism evidence="10 11">
    <name type="scientific">Aspergillus thermomutatus</name>
    <name type="common">Neosartorya pseudofischeri</name>
    <dbReference type="NCBI Taxonomy" id="41047"/>
    <lineage>
        <taxon>Eukaryota</taxon>
        <taxon>Fungi</taxon>
        <taxon>Dikarya</taxon>
        <taxon>Ascomycota</taxon>
        <taxon>Pezizomycotina</taxon>
        <taxon>Eurotiomycetes</taxon>
        <taxon>Eurotiomycetidae</taxon>
        <taxon>Eurotiales</taxon>
        <taxon>Aspergillaceae</taxon>
        <taxon>Aspergillus</taxon>
        <taxon>Aspergillus subgen. Fumigati</taxon>
    </lineage>
</organism>
<feature type="transmembrane region" description="Helical" evidence="7">
    <location>
        <begin position="182"/>
        <end position="202"/>
    </location>
</feature>
<feature type="region of interest" description="Disordered" evidence="6">
    <location>
        <begin position="1"/>
        <end position="21"/>
    </location>
</feature>
<feature type="transmembrane region" description="Helical" evidence="7">
    <location>
        <begin position="44"/>
        <end position="63"/>
    </location>
</feature>
<dbReference type="InterPro" id="IPR013057">
    <property type="entry name" value="AA_transpt_TM"/>
</dbReference>
<dbReference type="Pfam" id="PF20684">
    <property type="entry name" value="Fung_rhodopsin"/>
    <property type="match status" value="1"/>
</dbReference>
<comment type="caution">
    <text evidence="10">The sequence shown here is derived from an EMBL/GenBank/DDBJ whole genome shotgun (WGS) entry which is preliminary data.</text>
</comment>
<evidence type="ECO:0000259" key="8">
    <source>
        <dbReference type="Pfam" id="PF01490"/>
    </source>
</evidence>
<evidence type="ECO:0000256" key="1">
    <source>
        <dbReference type="ARBA" id="ARBA00004141"/>
    </source>
</evidence>
<feature type="transmembrane region" description="Helical" evidence="7">
    <location>
        <begin position="615"/>
        <end position="637"/>
    </location>
</feature>
<name>A0A397I0R2_ASPTH</name>
<feature type="transmembrane region" description="Helical" evidence="7">
    <location>
        <begin position="536"/>
        <end position="559"/>
    </location>
</feature>
<feature type="compositionally biased region" description="Basic and acidic residues" evidence="6">
    <location>
        <begin position="1"/>
        <end position="13"/>
    </location>
</feature>
<keyword evidence="4 7" id="KW-0472">Membrane</keyword>
<protein>
    <submittedName>
        <fullName evidence="10">Uncharacterized protein</fullName>
    </submittedName>
</protein>
<feature type="transmembrane region" description="Helical" evidence="7">
    <location>
        <begin position="150"/>
        <end position="170"/>
    </location>
</feature>
<feature type="domain" description="Amino acid transporter transmembrane" evidence="8">
    <location>
        <begin position="43"/>
        <end position="438"/>
    </location>
</feature>
<dbReference type="InterPro" id="IPR049326">
    <property type="entry name" value="Rhodopsin_dom_fungi"/>
</dbReference>
<evidence type="ECO:0000256" key="5">
    <source>
        <dbReference type="ARBA" id="ARBA00038359"/>
    </source>
</evidence>
<dbReference type="EMBL" id="NKHU02000007">
    <property type="protein sequence ID" value="RHZ67376.1"/>
    <property type="molecule type" value="Genomic_DNA"/>
</dbReference>
<evidence type="ECO:0000256" key="4">
    <source>
        <dbReference type="ARBA" id="ARBA00023136"/>
    </source>
</evidence>
<proteinExistence type="inferred from homology"/>
<dbReference type="InterPro" id="IPR052337">
    <property type="entry name" value="SAT4-like"/>
</dbReference>
<feature type="transmembrane region" description="Helical" evidence="7">
    <location>
        <begin position="229"/>
        <end position="253"/>
    </location>
</feature>
<feature type="transmembrane region" description="Helical" evidence="7">
    <location>
        <begin position="728"/>
        <end position="753"/>
    </location>
</feature>
<feature type="transmembrane region" description="Helical" evidence="7">
    <location>
        <begin position="373"/>
        <end position="393"/>
    </location>
</feature>
<dbReference type="OrthoDB" id="40134at2759"/>
<dbReference type="PANTHER" id="PTHR33048">
    <property type="entry name" value="PTH11-LIKE INTEGRAL MEMBRANE PROTEIN (AFU_ORTHOLOGUE AFUA_5G11245)"/>
    <property type="match status" value="1"/>
</dbReference>
<dbReference type="Gene3D" id="1.20.1740.10">
    <property type="entry name" value="Amino acid/polyamine transporter I"/>
    <property type="match status" value="1"/>
</dbReference>
<gene>
    <name evidence="10" type="ORF">CDV56_109570</name>
</gene>
<dbReference type="GO" id="GO:0016020">
    <property type="term" value="C:membrane"/>
    <property type="evidence" value="ECO:0007669"/>
    <property type="project" value="UniProtKB-SubCell"/>
</dbReference>
<feature type="transmembrane region" description="Helical" evidence="7">
    <location>
        <begin position="265"/>
        <end position="287"/>
    </location>
</feature>